<proteinExistence type="predicted"/>
<accession>A0A0A9Z845</accession>
<reference evidence="2" key="1">
    <citation type="journal article" date="2014" name="PLoS ONE">
        <title>Transcriptome-Based Identification of ABC Transporters in the Western Tarnished Plant Bug Lygus hesperus.</title>
        <authorList>
            <person name="Hull J.J."/>
            <person name="Chaney K."/>
            <person name="Geib S.M."/>
            <person name="Fabrick J.A."/>
            <person name="Brent C.S."/>
            <person name="Walsh D."/>
            <person name="Lavine L.C."/>
        </authorList>
    </citation>
    <scope>NUCLEOTIDE SEQUENCE</scope>
</reference>
<keyword evidence="2" id="KW-0648">Protein biosynthesis</keyword>
<feature type="non-terminal residue" evidence="2">
    <location>
        <position position="101"/>
    </location>
</feature>
<feature type="region of interest" description="Disordered" evidence="1">
    <location>
        <begin position="65"/>
        <end position="101"/>
    </location>
</feature>
<dbReference type="GO" id="GO:0003743">
    <property type="term" value="F:translation initiation factor activity"/>
    <property type="evidence" value="ECO:0007669"/>
    <property type="project" value="UniProtKB-KW"/>
</dbReference>
<protein>
    <submittedName>
        <fullName evidence="2">Transcription initiation factor IIB 1</fullName>
    </submittedName>
</protein>
<dbReference type="AlphaFoldDB" id="A0A0A9Z845"/>
<keyword evidence="2" id="KW-0396">Initiation factor</keyword>
<feature type="region of interest" description="Disordered" evidence="1">
    <location>
        <begin position="1"/>
        <end position="29"/>
    </location>
</feature>
<dbReference type="EMBL" id="GBHO01005624">
    <property type="protein sequence ID" value="JAG37980.1"/>
    <property type="molecule type" value="Transcribed_RNA"/>
</dbReference>
<sequence>MDVSDPESSDSSTGSIIINTPQPPPPTTQCPGCGRCFVRLNTHLAKASGACARYYAQRFVDSLPQQGATQRQNNQNVQAAGPPMTQTQPQQSAHVQSMSTS</sequence>
<name>A0A0A9Z845_LYGHE</name>
<feature type="compositionally biased region" description="Low complexity" evidence="1">
    <location>
        <begin position="9"/>
        <end position="18"/>
    </location>
</feature>
<evidence type="ECO:0000313" key="2">
    <source>
        <dbReference type="EMBL" id="JAG37980.1"/>
    </source>
</evidence>
<gene>
    <name evidence="2" type="primary">tfbA_0</name>
    <name evidence="2" type="ORF">CM83_104285</name>
</gene>
<reference evidence="2" key="2">
    <citation type="submission" date="2014-07" db="EMBL/GenBank/DDBJ databases">
        <authorList>
            <person name="Hull J."/>
        </authorList>
    </citation>
    <scope>NUCLEOTIDE SEQUENCE</scope>
</reference>
<organism evidence="2">
    <name type="scientific">Lygus hesperus</name>
    <name type="common">Western plant bug</name>
    <dbReference type="NCBI Taxonomy" id="30085"/>
    <lineage>
        <taxon>Eukaryota</taxon>
        <taxon>Metazoa</taxon>
        <taxon>Ecdysozoa</taxon>
        <taxon>Arthropoda</taxon>
        <taxon>Hexapoda</taxon>
        <taxon>Insecta</taxon>
        <taxon>Pterygota</taxon>
        <taxon>Neoptera</taxon>
        <taxon>Paraneoptera</taxon>
        <taxon>Hemiptera</taxon>
        <taxon>Heteroptera</taxon>
        <taxon>Panheteroptera</taxon>
        <taxon>Cimicomorpha</taxon>
        <taxon>Miridae</taxon>
        <taxon>Mirini</taxon>
        <taxon>Lygus</taxon>
    </lineage>
</organism>
<evidence type="ECO:0000256" key="1">
    <source>
        <dbReference type="SAM" id="MobiDB-lite"/>
    </source>
</evidence>